<dbReference type="PROSITE" id="PS51782">
    <property type="entry name" value="LYSM"/>
    <property type="match status" value="1"/>
</dbReference>
<dbReference type="NCBIfam" id="TIGR03177">
    <property type="entry name" value="pilus_cpaB"/>
    <property type="match status" value="1"/>
</dbReference>
<protein>
    <submittedName>
        <fullName evidence="3">LysM domain/BON superfamily protein</fullName>
    </submittedName>
</protein>
<dbReference type="EMBL" id="LHUR01000027">
    <property type="protein sequence ID" value="KOA19233.1"/>
    <property type="molecule type" value="Genomic_DNA"/>
</dbReference>
<sequence>MKNTGQKLILISFALALIAAVAIFIYLQSLKSEKEVSKKTTIIVAVEAIPARTLIDKKMVKEIQVDDNPIFADYLKDSSKIIGKYTKESFGKNEGFLTSKLVDKGEEELSLNIDKNHRAISISTTGASGVSKLLKPGDYVDIIAFVGEKKEGSKVIRPDKAKIILQNIKILAVDQQLSREAKVNTNAKSEDKEKTQTNFLITLSVEAADTEKLVFAENIGNIKLALRPLKEDTIIETNGVTYEELFANSSKESEVKSDEKYTSYTVKKGDTLKSISKRFYGIESKYKIIRDANNISDENLILTGEIIKIPTLQK</sequence>
<proteinExistence type="predicted"/>
<dbReference type="InterPro" id="IPR031571">
    <property type="entry name" value="RcpC_dom"/>
</dbReference>
<dbReference type="STRING" id="36844.SAMN04488501_10696"/>
<organism evidence="3 4">
    <name type="scientific">Clostridium homopropionicum DSM 5847</name>
    <dbReference type="NCBI Taxonomy" id="1121318"/>
    <lineage>
        <taxon>Bacteria</taxon>
        <taxon>Bacillati</taxon>
        <taxon>Bacillota</taxon>
        <taxon>Clostridia</taxon>
        <taxon>Eubacteriales</taxon>
        <taxon>Clostridiaceae</taxon>
        <taxon>Clostridium</taxon>
    </lineage>
</organism>
<keyword evidence="4" id="KW-1185">Reference proteome</keyword>
<keyword evidence="1" id="KW-0472">Membrane</keyword>
<accession>A0A0L6Z8Y2</accession>
<keyword evidence="1" id="KW-0812">Transmembrane</keyword>
<dbReference type="Pfam" id="PF16976">
    <property type="entry name" value="RcpC"/>
    <property type="match status" value="1"/>
</dbReference>
<dbReference type="CDD" id="cd00118">
    <property type="entry name" value="LysM"/>
    <property type="match status" value="1"/>
</dbReference>
<dbReference type="InterPro" id="IPR036779">
    <property type="entry name" value="LysM_dom_sf"/>
</dbReference>
<dbReference type="InterPro" id="IPR017592">
    <property type="entry name" value="Pilus_assmbl_Flp-typ_CpaB"/>
</dbReference>
<reference evidence="4" key="1">
    <citation type="submission" date="2015-08" db="EMBL/GenBank/DDBJ databases">
        <title>Genome sequence of the strict anaerobe Clostridium homopropionicum LuHBu1 (DSM 5847T).</title>
        <authorList>
            <person name="Poehlein A."/>
            <person name="Beck M."/>
            <person name="Schiel-Bengelsdorf B."/>
            <person name="Bengelsdorf F.R."/>
            <person name="Daniel R."/>
            <person name="Duerre P."/>
        </authorList>
    </citation>
    <scope>NUCLEOTIDE SEQUENCE [LARGE SCALE GENOMIC DNA]</scope>
    <source>
        <strain evidence="4">DSM 5847</strain>
    </source>
</reference>
<dbReference type="InterPro" id="IPR018392">
    <property type="entry name" value="LysM"/>
</dbReference>
<dbReference type="CDD" id="cd11614">
    <property type="entry name" value="SAF_CpaB_FlgA_like"/>
    <property type="match status" value="1"/>
</dbReference>
<feature type="domain" description="LysM" evidence="2">
    <location>
        <begin position="262"/>
        <end position="309"/>
    </location>
</feature>
<dbReference type="SUPFAM" id="SSF54106">
    <property type="entry name" value="LysM domain"/>
    <property type="match status" value="1"/>
</dbReference>
<gene>
    <name evidence="3" type="ORF">CLHOM_23390</name>
</gene>
<evidence type="ECO:0000313" key="4">
    <source>
        <dbReference type="Proteomes" id="UP000037043"/>
    </source>
</evidence>
<feature type="transmembrane region" description="Helical" evidence="1">
    <location>
        <begin position="7"/>
        <end position="27"/>
    </location>
</feature>
<dbReference type="Gene3D" id="3.10.350.10">
    <property type="entry name" value="LysM domain"/>
    <property type="match status" value="1"/>
</dbReference>
<dbReference type="Pfam" id="PF01476">
    <property type="entry name" value="LysM"/>
    <property type="match status" value="1"/>
</dbReference>
<dbReference type="Proteomes" id="UP000037043">
    <property type="component" value="Unassembled WGS sequence"/>
</dbReference>
<dbReference type="PATRIC" id="fig|1121318.3.peg.2352"/>
<evidence type="ECO:0000256" key="1">
    <source>
        <dbReference type="SAM" id="Phobius"/>
    </source>
</evidence>
<dbReference type="RefSeq" id="WP_052221853.1">
    <property type="nucleotide sequence ID" value="NZ_LHUR01000027.1"/>
</dbReference>
<dbReference type="SMART" id="SM00257">
    <property type="entry name" value="LysM"/>
    <property type="match status" value="1"/>
</dbReference>
<comment type="caution">
    <text evidence="3">The sequence shown here is derived from an EMBL/GenBank/DDBJ whole genome shotgun (WGS) entry which is preliminary data.</text>
</comment>
<evidence type="ECO:0000313" key="3">
    <source>
        <dbReference type="EMBL" id="KOA19233.1"/>
    </source>
</evidence>
<keyword evidence="1" id="KW-1133">Transmembrane helix</keyword>
<dbReference type="AlphaFoldDB" id="A0A0L6Z8Y2"/>
<name>A0A0L6Z8Y2_9CLOT</name>
<evidence type="ECO:0000259" key="2">
    <source>
        <dbReference type="PROSITE" id="PS51782"/>
    </source>
</evidence>